<dbReference type="Proteomes" id="UP000265719">
    <property type="component" value="Chromosome"/>
</dbReference>
<organism evidence="2 3">
    <name type="scientific">Thermobifida halotolerans</name>
    <dbReference type="NCBI Taxonomy" id="483545"/>
    <lineage>
        <taxon>Bacteria</taxon>
        <taxon>Bacillati</taxon>
        <taxon>Actinomycetota</taxon>
        <taxon>Actinomycetes</taxon>
        <taxon>Streptosporangiales</taxon>
        <taxon>Nocardiopsidaceae</taxon>
        <taxon>Thermobifida</taxon>
    </lineage>
</organism>
<dbReference type="EMBL" id="CP063196">
    <property type="protein sequence ID" value="UOE19403.1"/>
    <property type="molecule type" value="Genomic_DNA"/>
</dbReference>
<protein>
    <submittedName>
        <fullName evidence="2">DUF4097 family beta strand repeat protein</fullName>
    </submittedName>
</protein>
<dbReference type="AlphaFoldDB" id="A0A399FZ82"/>
<proteinExistence type="predicted"/>
<dbReference type="InterPro" id="IPR025164">
    <property type="entry name" value="Toastrack_DUF4097"/>
</dbReference>
<accession>A0A399FZ82</accession>
<feature type="domain" description="DUF4097" evidence="1">
    <location>
        <begin position="73"/>
        <end position="260"/>
    </location>
</feature>
<gene>
    <name evidence="2" type="ORF">NI17_022210</name>
</gene>
<dbReference type="Pfam" id="PF13349">
    <property type="entry name" value="DUF4097"/>
    <property type="match status" value="1"/>
</dbReference>
<evidence type="ECO:0000313" key="3">
    <source>
        <dbReference type="Proteomes" id="UP000265719"/>
    </source>
</evidence>
<dbReference type="RefSeq" id="WP_068690305.1">
    <property type="nucleotide sequence ID" value="NZ_CP063196.1"/>
</dbReference>
<reference evidence="2" key="1">
    <citation type="submission" date="2020-10" db="EMBL/GenBank/DDBJ databases">
        <title>De novo genome project of the cellulose decomposer Thermobifida halotolerans type strain.</title>
        <authorList>
            <person name="Nagy I."/>
            <person name="Horvath B."/>
            <person name="Kukolya J."/>
            <person name="Nagy I."/>
            <person name="Orsini M."/>
        </authorList>
    </citation>
    <scope>NUCLEOTIDE SEQUENCE</scope>
    <source>
        <strain evidence="2">DSM 44931</strain>
    </source>
</reference>
<sequence length="307" mass="31793">MTFTARGLYASSSKVPRKRQWRHGWLLIGAIVGLVALALGVLSVLNNVFTTTATESQEFPAPVRVEIDNRTAGNVTVIAGEGDSVTVASRTYSSLTADISDSAETRGDGLRVEADCTGILSFGHCAVDYLVTVPVATEVSVATETGNVEVTGITADVDVDTGTGNIRMADVTGRVTLETDIGDITAEGSGPAVTATTDTGGINLEFFEAAEVEATTSTGDILIGGGFEAATALSSTGSVYVDTDTEFRSLTAMTDIGNVELRVPDSVYRVVGGTHIGTETVEVDRSPDADSVIEARSDTGSITISPN</sequence>
<evidence type="ECO:0000259" key="1">
    <source>
        <dbReference type="Pfam" id="PF13349"/>
    </source>
</evidence>
<name>A0A399FZ82_9ACTN</name>
<evidence type="ECO:0000313" key="2">
    <source>
        <dbReference type="EMBL" id="UOE19403.1"/>
    </source>
</evidence>
<dbReference type="OrthoDB" id="4331847at2"/>
<keyword evidence="3" id="KW-1185">Reference proteome</keyword>
<dbReference type="KEGG" id="thao:NI17_022210"/>